<dbReference type="GeneID" id="97251647"/>
<evidence type="ECO:0000313" key="1">
    <source>
        <dbReference type="EMBL" id="MBD3148166.1"/>
    </source>
</evidence>
<dbReference type="Proteomes" id="UP000653231">
    <property type="component" value="Unassembled WGS sequence"/>
</dbReference>
<reference evidence="1 2" key="1">
    <citation type="submission" date="2020-09" db="EMBL/GenBank/DDBJ databases">
        <title>Actinomycete isolated from the Camponotus japonicus Mayr.</title>
        <authorList>
            <person name="Gong X."/>
        </authorList>
    </citation>
    <scope>NUCLEOTIDE SEQUENCE [LARGE SCALE GENOMIC DNA]</scope>
    <source>
        <strain evidence="1 2">2C-HV3</strain>
    </source>
</reference>
<proteinExistence type="predicted"/>
<gene>
    <name evidence="1" type="ORF">IEQ31_34055</name>
</gene>
<organism evidence="1 2">
    <name type="scientific">Microbispora bryophytorum subsp. camponoti</name>
    <dbReference type="NCBI Taxonomy" id="1677852"/>
    <lineage>
        <taxon>Bacteria</taxon>
        <taxon>Bacillati</taxon>
        <taxon>Actinomycetota</taxon>
        <taxon>Actinomycetes</taxon>
        <taxon>Streptosporangiales</taxon>
        <taxon>Streptosporangiaceae</taxon>
        <taxon>Microbispora</taxon>
    </lineage>
</organism>
<accession>A0ABR8LD55</accession>
<name>A0ABR8LD55_9ACTN</name>
<protein>
    <submittedName>
        <fullName evidence="1">Uncharacterized protein</fullName>
    </submittedName>
</protein>
<keyword evidence="2" id="KW-1185">Reference proteome</keyword>
<evidence type="ECO:0000313" key="2">
    <source>
        <dbReference type="Proteomes" id="UP000653231"/>
    </source>
</evidence>
<sequence length="64" mass="6670">MRTVVRDALVVCVPRSRDAASIARSDPPRVRFSCNGSIAVGGSTTFGFTVNDTAATPTATRTSP</sequence>
<comment type="caution">
    <text evidence="1">The sequence shown here is derived from an EMBL/GenBank/DDBJ whole genome shotgun (WGS) entry which is preliminary data.</text>
</comment>
<dbReference type="EMBL" id="JACXRZ010000043">
    <property type="protein sequence ID" value="MBD3148166.1"/>
    <property type="molecule type" value="Genomic_DNA"/>
</dbReference>
<dbReference type="RefSeq" id="WP_142576182.1">
    <property type="nucleotide sequence ID" value="NZ_JACXRZ010000043.1"/>
</dbReference>